<evidence type="ECO:0000256" key="14">
    <source>
        <dbReference type="ARBA" id="ARBA00032361"/>
    </source>
</evidence>
<proteinExistence type="inferred from homology"/>
<dbReference type="InterPro" id="IPR048254">
    <property type="entry name" value="CDP_ALCOHOL_P_TRANSF_CS"/>
</dbReference>
<dbReference type="EC" id="2.7.8.8" evidence="4"/>
<evidence type="ECO:0000256" key="16">
    <source>
        <dbReference type="SAM" id="Phobius"/>
    </source>
</evidence>
<keyword evidence="13" id="KW-1208">Phospholipid metabolism</keyword>
<evidence type="ECO:0000256" key="1">
    <source>
        <dbReference type="ARBA" id="ARBA00000287"/>
    </source>
</evidence>
<dbReference type="PROSITE" id="PS00379">
    <property type="entry name" value="CDP_ALCOHOL_P_TRANSF"/>
    <property type="match status" value="1"/>
</dbReference>
<keyword evidence="9 16" id="KW-1133">Transmembrane helix</keyword>
<evidence type="ECO:0000256" key="12">
    <source>
        <dbReference type="ARBA" id="ARBA00023209"/>
    </source>
</evidence>
<evidence type="ECO:0000256" key="13">
    <source>
        <dbReference type="ARBA" id="ARBA00023264"/>
    </source>
</evidence>
<dbReference type="GO" id="GO:0012505">
    <property type="term" value="C:endomembrane system"/>
    <property type="evidence" value="ECO:0007669"/>
    <property type="project" value="UniProtKB-SubCell"/>
</dbReference>
<comment type="catalytic activity">
    <reaction evidence="1">
        <text>a CDP-1,2-diacyl-sn-glycerol + L-serine = a 1,2-diacyl-sn-glycero-3-phospho-L-serine + CMP + H(+)</text>
        <dbReference type="Rhea" id="RHEA:16913"/>
        <dbReference type="ChEBI" id="CHEBI:15378"/>
        <dbReference type="ChEBI" id="CHEBI:33384"/>
        <dbReference type="ChEBI" id="CHEBI:57262"/>
        <dbReference type="ChEBI" id="CHEBI:58332"/>
        <dbReference type="ChEBI" id="CHEBI:60377"/>
        <dbReference type="EC" id="2.7.8.8"/>
    </reaction>
</comment>
<sequence>MIALRKIKKFRDPDKKPRKGVYILPNALTLCGMFLGFFAIISAINEKFVYSAWAIILANIFDGLDGWIARLTRTTTRFGVELDSLSDLVAFGIAPSILMYKWALSDFERAGIAVSFLFAACGALRLARFNIQAGSIKSFKGLPIPGAATMIAATVVFCHEIINFTPQKNIFFLILSVFLSIMMVSNLKFHALKEVDFKEKKPFWILLSFILLLFFIVIHPSMAVFILASIYIFSGIIENTIIFIKKRRQKQEVHNEKDKNI</sequence>
<accession>A0A7C4AIQ8</accession>
<protein>
    <recommendedName>
        <fullName evidence="5">CDP-diacylglycerol--serine O-phosphatidyltransferase</fullName>
        <ecNumber evidence="4">2.7.8.8</ecNumber>
    </recommendedName>
    <alternativeName>
        <fullName evidence="14">Phosphatidylserine synthase</fullName>
    </alternativeName>
</protein>
<comment type="similarity">
    <text evidence="3 15">Belongs to the CDP-alcohol phosphatidyltransferase class-I family.</text>
</comment>
<dbReference type="InterPro" id="IPR000462">
    <property type="entry name" value="CDP-OH_P_trans"/>
</dbReference>
<dbReference type="InterPro" id="IPR004533">
    <property type="entry name" value="CDP-diaglyc--ser_O-PTrfase"/>
</dbReference>
<evidence type="ECO:0000256" key="10">
    <source>
        <dbReference type="ARBA" id="ARBA00023098"/>
    </source>
</evidence>
<comment type="subcellular location">
    <subcellularLocation>
        <location evidence="2">Endomembrane system</location>
        <topology evidence="2">Multi-pass membrane protein</topology>
    </subcellularLocation>
</comment>
<evidence type="ECO:0000313" key="17">
    <source>
        <dbReference type="EMBL" id="HGG99056.1"/>
    </source>
</evidence>
<organism evidence="17">
    <name type="scientific">Thermodesulfovibrio aggregans</name>
    <dbReference type="NCBI Taxonomy" id="86166"/>
    <lineage>
        <taxon>Bacteria</taxon>
        <taxon>Pseudomonadati</taxon>
        <taxon>Nitrospirota</taxon>
        <taxon>Thermodesulfovibrionia</taxon>
        <taxon>Thermodesulfovibrionales</taxon>
        <taxon>Thermodesulfovibrionaceae</taxon>
        <taxon>Thermodesulfovibrio</taxon>
    </lineage>
</organism>
<comment type="caution">
    <text evidence="17">The sequence shown here is derived from an EMBL/GenBank/DDBJ whole genome shotgun (WGS) entry which is preliminary data.</text>
</comment>
<dbReference type="InterPro" id="IPR050324">
    <property type="entry name" value="CDP-alcohol_PTase-I"/>
</dbReference>
<keyword evidence="6" id="KW-0444">Lipid biosynthesis</keyword>
<keyword evidence="7 15" id="KW-0808">Transferase</keyword>
<evidence type="ECO:0000256" key="2">
    <source>
        <dbReference type="ARBA" id="ARBA00004127"/>
    </source>
</evidence>
<dbReference type="AlphaFoldDB" id="A0A7C4AIQ8"/>
<keyword evidence="11 16" id="KW-0472">Membrane</keyword>
<feature type="transmembrane region" description="Helical" evidence="16">
    <location>
        <begin position="139"/>
        <end position="164"/>
    </location>
</feature>
<dbReference type="NCBIfam" id="TIGR00473">
    <property type="entry name" value="pssA"/>
    <property type="match status" value="1"/>
</dbReference>
<keyword evidence="10" id="KW-0443">Lipid metabolism</keyword>
<feature type="transmembrane region" description="Helical" evidence="16">
    <location>
        <begin position="201"/>
        <end position="218"/>
    </location>
</feature>
<feature type="transmembrane region" description="Helical" evidence="16">
    <location>
        <begin position="50"/>
        <end position="72"/>
    </location>
</feature>
<evidence type="ECO:0000256" key="6">
    <source>
        <dbReference type="ARBA" id="ARBA00022516"/>
    </source>
</evidence>
<evidence type="ECO:0000256" key="9">
    <source>
        <dbReference type="ARBA" id="ARBA00022989"/>
    </source>
</evidence>
<dbReference type="InterPro" id="IPR043130">
    <property type="entry name" value="CDP-OH_PTrfase_TM_dom"/>
</dbReference>
<dbReference type="PANTHER" id="PTHR14269">
    <property type="entry name" value="CDP-DIACYLGLYCEROL--GLYCEROL-3-PHOSPHATE 3-PHOSPHATIDYLTRANSFERASE-RELATED"/>
    <property type="match status" value="1"/>
</dbReference>
<evidence type="ECO:0000256" key="15">
    <source>
        <dbReference type="RuleBase" id="RU003750"/>
    </source>
</evidence>
<evidence type="ECO:0000256" key="11">
    <source>
        <dbReference type="ARBA" id="ARBA00023136"/>
    </source>
</evidence>
<dbReference type="Pfam" id="PF01066">
    <property type="entry name" value="CDP-OH_P_transf"/>
    <property type="match status" value="1"/>
</dbReference>
<feature type="transmembrane region" description="Helical" evidence="16">
    <location>
        <begin position="21"/>
        <end position="44"/>
    </location>
</feature>
<evidence type="ECO:0000256" key="5">
    <source>
        <dbReference type="ARBA" id="ARBA00017171"/>
    </source>
</evidence>
<name>A0A7C4AIQ8_9BACT</name>
<dbReference type="GO" id="GO:0008654">
    <property type="term" value="P:phospholipid biosynthetic process"/>
    <property type="evidence" value="ECO:0007669"/>
    <property type="project" value="UniProtKB-KW"/>
</dbReference>
<keyword evidence="12" id="KW-0594">Phospholipid biosynthesis</keyword>
<evidence type="ECO:0000256" key="8">
    <source>
        <dbReference type="ARBA" id="ARBA00022692"/>
    </source>
</evidence>
<feature type="transmembrane region" description="Helical" evidence="16">
    <location>
        <begin position="110"/>
        <end position="127"/>
    </location>
</feature>
<dbReference type="GO" id="GO:0003882">
    <property type="term" value="F:CDP-diacylglycerol-serine O-phosphatidyltransferase activity"/>
    <property type="evidence" value="ECO:0007669"/>
    <property type="project" value="UniProtKB-EC"/>
</dbReference>
<evidence type="ECO:0000256" key="7">
    <source>
        <dbReference type="ARBA" id="ARBA00022679"/>
    </source>
</evidence>
<evidence type="ECO:0000256" key="3">
    <source>
        <dbReference type="ARBA" id="ARBA00010441"/>
    </source>
</evidence>
<reference evidence="17" key="1">
    <citation type="journal article" date="2020" name="mSystems">
        <title>Genome- and Community-Level Interaction Insights into Carbon Utilization and Element Cycling Functions of Hydrothermarchaeota in Hydrothermal Sediment.</title>
        <authorList>
            <person name="Zhou Z."/>
            <person name="Liu Y."/>
            <person name="Xu W."/>
            <person name="Pan J."/>
            <person name="Luo Z.H."/>
            <person name="Li M."/>
        </authorList>
    </citation>
    <scope>NUCLEOTIDE SEQUENCE [LARGE SCALE GENOMIC DNA]</scope>
    <source>
        <strain evidence="17">SpSt-788</strain>
    </source>
</reference>
<dbReference type="EMBL" id="DTHO01000011">
    <property type="protein sequence ID" value="HGG99056.1"/>
    <property type="molecule type" value="Genomic_DNA"/>
</dbReference>
<evidence type="ECO:0000256" key="4">
    <source>
        <dbReference type="ARBA" id="ARBA00013174"/>
    </source>
</evidence>
<gene>
    <name evidence="17" type="primary">pssA</name>
    <name evidence="17" type="ORF">ENV75_01175</name>
</gene>
<dbReference type="Gene3D" id="1.20.120.1760">
    <property type="match status" value="1"/>
</dbReference>
<dbReference type="GO" id="GO:0016020">
    <property type="term" value="C:membrane"/>
    <property type="evidence" value="ECO:0007669"/>
    <property type="project" value="InterPro"/>
</dbReference>
<keyword evidence="8 16" id="KW-0812">Transmembrane</keyword>
<feature type="transmembrane region" description="Helical" evidence="16">
    <location>
        <begin position="84"/>
        <end position="104"/>
    </location>
</feature>
<feature type="transmembrane region" description="Helical" evidence="16">
    <location>
        <begin position="224"/>
        <end position="244"/>
    </location>
</feature>
<dbReference type="PANTHER" id="PTHR14269:SF61">
    <property type="entry name" value="CDP-DIACYLGLYCEROL--SERINE O-PHOSPHATIDYLTRANSFERASE"/>
    <property type="match status" value="1"/>
</dbReference>
<feature type="transmembrane region" description="Helical" evidence="16">
    <location>
        <begin position="170"/>
        <end position="189"/>
    </location>
</feature>